<dbReference type="Proteomes" id="UP000216147">
    <property type="component" value="Unassembled WGS sequence"/>
</dbReference>
<dbReference type="GO" id="GO:0016747">
    <property type="term" value="F:acyltransferase activity, transferring groups other than amino-acyl groups"/>
    <property type="evidence" value="ECO:0007669"/>
    <property type="project" value="InterPro"/>
</dbReference>
<sequence length="184" mass="20356">MTAPGPTIETERLILRPTAMEDFPRWCDFQGDAETTRFIGGPRSPAEVWRVLMSVAGAWALTGEGFFSVIEKSTGQWIGRIGPWNPHGWPGPEVGWSLHPDAMGKGYAREAAVATMDYAFDVLGWDDVIHSIHPDNIASQQLAARLGSVNRGRGRLPPPLEESCVDLWGQTRADWAVNRKRFTA</sequence>
<dbReference type="Gene3D" id="3.40.630.30">
    <property type="match status" value="1"/>
</dbReference>
<dbReference type="PANTHER" id="PTHR43792">
    <property type="entry name" value="GNAT FAMILY, PUTATIVE (AFU_ORTHOLOGUE AFUA_3G00765)-RELATED-RELATED"/>
    <property type="match status" value="1"/>
</dbReference>
<feature type="domain" description="N-acetyltransferase" evidence="1">
    <location>
        <begin position="13"/>
        <end position="174"/>
    </location>
</feature>
<name>A0A258HND7_9CAUL</name>
<gene>
    <name evidence="2" type="ORF">B7Y86_03715</name>
</gene>
<dbReference type="EMBL" id="NCEQ01000003">
    <property type="protein sequence ID" value="OYX58124.1"/>
    <property type="molecule type" value="Genomic_DNA"/>
</dbReference>
<dbReference type="AlphaFoldDB" id="A0A258HND7"/>
<evidence type="ECO:0000313" key="2">
    <source>
        <dbReference type="EMBL" id="OYX58124.1"/>
    </source>
</evidence>
<dbReference type="PANTHER" id="PTHR43792:SF16">
    <property type="entry name" value="N-ACETYLTRANSFERASE DOMAIN-CONTAINING PROTEIN"/>
    <property type="match status" value="1"/>
</dbReference>
<protein>
    <submittedName>
        <fullName evidence="2">GNAT family N-acetyltransferase</fullName>
    </submittedName>
</protein>
<organism evidence="2 3">
    <name type="scientific">Brevundimonas subvibrioides</name>
    <dbReference type="NCBI Taxonomy" id="74313"/>
    <lineage>
        <taxon>Bacteria</taxon>
        <taxon>Pseudomonadati</taxon>
        <taxon>Pseudomonadota</taxon>
        <taxon>Alphaproteobacteria</taxon>
        <taxon>Caulobacterales</taxon>
        <taxon>Caulobacteraceae</taxon>
        <taxon>Brevundimonas</taxon>
    </lineage>
</organism>
<dbReference type="InterPro" id="IPR016181">
    <property type="entry name" value="Acyl_CoA_acyltransferase"/>
</dbReference>
<dbReference type="SUPFAM" id="SSF55729">
    <property type="entry name" value="Acyl-CoA N-acyltransferases (Nat)"/>
    <property type="match status" value="1"/>
</dbReference>
<dbReference type="InterPro" id="IPR051531">
    <property type="entry name" value="N-acetyltransferase"/>
</dbReference>
<keyword evidence="2" id="KW-0808">Transferase</keyword>
<evidence type="ECO:0000313" key="3">
    <source>
        <dbReference type="Proteomes" id="UP000216147"/>
    </source>
</evidence>
<dbReference type="InterPro" id="IPR000182">
    <property type="entry name" value="GNAT_dom"/>
</dbReference>
<dbReference type="PROSITE" id="PS51186">
    <property type="entry name" value="GNAT"/>
    <property type="match status" value="1"/>
</dbReference>
<dbReference type="Pfam" id="PF13302">
    <property type="entry name" value="Acetyltransf_3"/>
    <property type="match status" value="1"/>
</dbReference>
<proteinExistence type="predicted"/>
<reference evidence="2 3" key="1">
    <citation type="submission" date="2017-03" db="EMBL/GenBank/DDBJ databases">
        <title>Lifting the veil on microbial sulfur biogeochemistry in mining wastewaters.</title>
        <authorList>
            <person name="Kantor R.S."/>
            <person name="Colenbrander Nelson T."/>
            <person name="Marshall S."/>
            <person name="Bennett D."/>
            <person name="Apte S."/>
            <person name="Camacho D."/>
            <person name="Thomas B.C."/>
            <person name="Warren L.A."/>
            <person name="Banfield J.F."/>
        </authorList>
    </citation>
    <scope>NUCLEOTIDE SEQUENCE [LARGE SCALE GENOMIC DNA]</scope>
    <source>
        <strain evidence="2">32-68-21</strain>
    </source>
</reference>
<evidence type="ECO:0000259" key="1">
    <source>
        <dbReference type="PROSITE" id="PS51186"/>
    </source>
</evidence>
<comment type="caution">
    <text evidence="2">The sequence shown here is derived from an EMBL/GenBank/DDBJ whole genome shotgun (WGS) entry which is preliminary data.</text>
</comment>
<accession>A0A258HND7</accession>